<name>A0ABR0D3X6_9LAMI</name>
<dbReference type="Gene3D" id="3.90.1150.10">
    <property type="entry name" value="Aspartate Aminotransferase, domain 1"/>
    <property type="match status" value="1"/>
</dbReference>
<dbReference type="InterPro" id="IPR006947">
    <property type="entry name" value="EGF_alliinase"/>
</dbReference>
<evidence type="ECO:0000313" key="9">
    <source>
        <dbReference type="Proteomes" id="UP001291926"/>
    </source>
</evidence>
<dbReference type="InterPro" id="IPR006948">
    <property type="entry name" value="Alliinase_C"/>
</dbReference>
<reference evidence="8 9" key="1">
    <citation type="journal article" date="2023" name="bioRxiv">
        <title>Genome report: Whole genome sequence and annotation of Penstemon davidsonii.</title>
        <authorList>
            <person name="Ostevik K.L."/>
            <person name="Alabady M."/>
            <person name="Zhang M."/>
            <person name="Rausher M.D."/>
        </authorList>
    </citation>
    <scope>NUCLEOTIDE SEQUENCE [LARGE SCALE GENOMIC DNA]</scope>
    <source>
        <strain evidence="8">DNT005</strain>
        <tissue evidence="8">Whole leaf</tissue>
    </source>
</reference>
<dbReference type="InterPro" id="IPR015424">
    <property type="entry name" value="PyrdxlP-dep_Trfase"/>
</dbReference>
<evidence type="ECO:0000256" key="3">
    <source>
        <dbReference type="ARBA" id="ARBA00022576"/>
    </source>
</evidence>
<dbReference type="Pfam" id="PF04863">
    <property type="entry name" value="EGF_alliinase"/>
    <property type="match status" value="1"/>
</dbReference>
<evidence type="ECO:0000256" key="2">
    <source>
        <dbReference type="ARBA" id="ARBA00006312"/>
    </source>
</evidence>
<proteinExistence type="inferred from homology"/>
<keyword evidence="5" id="KW-0812">Transmembrane</keyword>
<dbReference type="InterPro" id="IPR037029">
    <property type="entry name" value="Alliinase_N_sf"/>
</dbReference>
<feature type="domain" description="Alliinase EGF-like" evidence="6">
    <location>
        <begin position="40"/>
        <end position="94"/>
    </location>
</feature>
<evidence type="ECO:0008006" key="10">
    <source>
        <dbReference type="Google" id="ProtNLM"/>
    </source>
</evidence>
<dbReference type="InterPro" id="IPR015421">
    <property type="entry name" value="PyrdxlP-dep_Trfase_major"/>
</dbReference>
<keyword evidence="9" id="KW-1185">Reference proteome</keyword>
<evidence type="ECO:0000259" key="7">
    <source>
        <dbReference type="Pfam" id="PF04864"/>
    </source>
</evidence>
<dbReference type="Proteomes" id="UP001291926">
    <property type="component" value="Unassembled WGS sequence"/>
</dbReference>
<sequence length="458" mass="51853">MGRSRICFFSALASVVLNIFLLINLYNHVGGGIWEKQKLSWTQKAAEEAEAVALINCSVHGRAYLDGFVVDGKPICECNTCYQGPDCSRFIPDCAADADSGDPLFLEPFWMQHAASSAVLVPGWHRMTYRFADHTFISEQLKNQIFRLHSISRNAITKGKYIVFGGGSTQLLSAAVFALSANRSSPSRVVADPPYYPLYRMQTDYFETARFEFEGNASMLKNNSDSNDNVIEFVTSPNNPDGILKKVILKGSSVKTIHDHAYYWPHYTAIPAPSNEDVMIFTLSKLTGHAGSRFGWAIVKDKEVYENMANYILIEQMGISRDTQLRAFQLLKAVLEGNTTDIFNFAYERMRDRWEKLEQIISLSKRFSIQEIPIQFCNFFEKDRGASPAYAWLKCEREEDTDCNAVLLAANVIGREGSKFMAEDRYVRLSLLRSQDDFDLLLRRLTDLVSEENGAQIM</sequence>
<dbReference type="PANTHER" id="PTHR43795">
    <property type="entry name" value="BIFUNCTIONAL ASPARTATE AMINOTRANSFERASE AND GLUTAMATE/ASPARTATE-PREPHENATE AMINOTRANSFERASE-RELATED"/>
    <property type="match status" value="1"/>
</dbReference>
<keyword evidence="5" id="KW-0472">Membrane</keyword>
<evidence type="ECO:0000259" key="6">
    <source>
        <dbReference type="Pfam" id="PF04863"/>
    </source>
</evidence>
<comment type="cofactor">
    <cofactor evidence="1">
        <name>pyridoxal 5'-phosphate</name>
        <dbReference type="ChEBI" id="CHEBI:597326"/>
    </cofactor>
</comment>
<dbReference type="Gene3D" id="3.40.640.10">
    <property type="entry name" value="Type I PLP-dependent aspartate aminotransferase-like (Major domain)"/>
    <property type="match status" value="1"/>
</dbReference>
<dbReference type="InterPro" id="IPR015422">
    <property type="entry name" value="PyrdxlP-dep_Trfase_small"/>
</dbReference>
<protein>
    <recommendedName>
        <fullName evidence="10">Tryptophan aminotransferase-related protein 4-like</fullName>
    </recommendedName>
</protein>
<dbReference type="InterPro" id="IPR050478">
    <property type="entry name" value="Ethylene_sulfur-biosynth"/>
</dbReference>
<feature type="transmembrane region" description="Helical" evidence="5">
    <location>
        <begin position="7"/>
        <end position="26"/>
    </location>
</feature>
<dbReference type="CDD" id="cd00609">
    <property type="entry name" value="AAT_like"/>
    <property type="match status" value="1"/>
</dbReference>
<keyword evidence="5" id="KW-1133">Transmembrane helix</keyword>
<dbReference type="PANTHER" id="PTHR43795:SF20">
    <property type="entry name" value="TRYPTOPHAN AMINOTRANSFERASE-RELATED PROTEIN 3"/>
    <property type="match status" value="1"/>
</dbReference>
<dbReference type="Pfam" id="PF04864">
    <property type="entry name" value="Alliinase_C"/>
    <property type="match status" value="1"/>
</dbReference>
<keyword evidence="3" id="KW-0032">Aminotransferase</keyword>
<dbReference type="Gene3D" id="2.10.25.30">
    <property type="entry name" value="EGF-like, alliinase"/>
    <property type="match status" value="1"/>
</dbReference>
<evidence type="ECO:0000256" key="5">
    <source>
        <dbReference type="SAM" id="Phobius"/>
    </source>
</evidence>
<organism evidence="8 9">
    <name type="scientific">Penstemon davidsonii</name>
    <dbReference type="NCBI Taxonomy" id="160366"/>
    <lineage>
        <taxon>Eukaryota</taxon>
        <taxon>Viridiplantae</taxon>
        <taxon>Streptophyta</taxon>
        <taxon>Embryophyta</taxon>
        <taxon>Tracheophyta</taxon>
        <taxon>Spermatophyta</taxon>
        <taxon>Magnoliopsida</taxon>
        <taxon>eudicotyledons</taxon>
        <taxon>Gunneridae</taxon>
        <taxon>Pentapetalae</taxon>
        <taxon>asterids</taxon>
        <taxon>lamiids</taxon>
        <taxon>Lamiales</taxon>
        <taxon>Plantaginaceae</taxon>
        <taxon>Cheloneae</taxon>
        <taxon>Penstemon</taxon>
    </lineage>
</organism>
<evidence type="ECO:0000313" key="8">
    <source>
        <dbReference type="EMBL" id="KAK4483978.1"/>
    </source>
</evidence>
<dbReference type="EMBL" id="JAYDYQ010002534">
    <property type="protein sequence ID" value="KAK4483978.1"/>
    <property type="molecule type" value="Genomic_DNA"/>
</dbReference>
<gene>
    <name evidence="8" type="ORF">RD792_011190</name>
</gene>
<evidence type="ECO:0000256" key="1">
    <source>
        <dbReference type="ARBA" id="ARBA00001933"/>
    </source>
</evidence>
<keyword evidence="3" id="KW-0808">Transferase</keyword>
<comment type="similarity">
    <text evidence="2">Belongs to the alliinase family.</text>
</comment>
<accession>A0ABR0D3X6</accession>
<keyword evidence="4" id="KW-0663">Pyridoxal phosphate</keyword>
<evidence type="ECO:0000256" key="4">
    <source>
        <dbReference type="ARBA" id="ARBA00022898"/>
    </source>
</evidence>
<dbReference type="SUPFAM" id="SSF53383">
    <property type="entry name" value="PLP-dependent transferases"/>
    <property type="match status" value="1"/>
</dbReference>
<feature type="domain" description="Alliinase C-terminal" evidence="7">
    <location>
        <begin position="96"/>
        <end position="449"/>
    </location>
</feature>
<comment type="caution">
    <text evidence="8">The sequence shown here is derived from an EMBL/GenBank/DDBJ whole genome shotgun (WGS) entry which is preliminary data.</text>
</comment>